<dbReference type="OrthoDB" id="581250at2"/>
<keyword evidence="1" id="KW-0175">Coiled coil</keyword>
<dbReference type="EMBL" id="CP000393">
    <property type="protein sequence ID" value="ABG49670.1"/>
    <property type="molecule type" value="Genomic_DNA"/>
</dbReference>
<organism evidence="4">
    <name type="scientific">Trichodesmium erythraeum (strain IMS101)</name>
    <dbReference type="NCBI Taxonomy" id="203124"/>
    <lineage>
        <taxon>Bacteria</taxon>
        <taxon>Bacillati</taxon>
        <taxon>Cyanobacteriota</taxon>
        <taxon>Cyanophyceae</taxon>
        <taxon>Oscillatoriophycideae</taxon>
        <taxon>Oscillatoriales</taxon>
        <taxon>Microcoleaceae</taxon>
        <taxon>Trichodesmium</taxon>
    </lineage>
</organism>
<dbReference type="eggNOG" id="COG0265">
    <property type="taxonomic scope" value="Bacteria"/>
</dbReference>
<proteinExistence type="predicted"/>
<dbReference type="PANTHER" id="PTHR34800:SF1">
    <property type="entry name" value="TETRAPYRROLE-BINDING PROTEIN, CHLOROPLASTIC"/>
    <property type="match status" value="1"/>
</dbReference>
<dbReference type="CDD" id="cd16383">
    <property type="entry name" value="GUN4"/>
    <property type="match status" value="1"/>
</dbReference>
<dbReference type="InterPro" id="IPR009003">
    <property type="entry name" value="Peptidase_S1_PA"/>
</dbReference>
<evidence type="ECO:0000256" key="1">
    <source>
        <dbReference type="SAM" id="Coils"/>
    </source>
</evidence>
<feature type="compositionally biased region" description="Basic residues" evidence="2">
    <location>
        <begin position="526"/>
        <end position="542"/>
    </location>
</feature>
<dbReference type="AlphaFoldDB" id="Q11A04"/>
<dbReference type="PANTHER" id="PTHR34800">
    <property type="entry name" value="TETRAPYRROLE-BINDING PROTEIN, CHLOROPLASTIC"/>
    <property type="match status" value="1"/>
</dbReference>
<dbReference type="SUPFAM" id="SSF50494">
    <property type="entry name" value="Trypsin-like serine proteases"/>
    <property type="match status" value="1"/>
</dbReference>
<dbReference type="InterPro" id="IPR037215">
    <property type="entry name" value="GUN4-like_sf"/>
</dbReference>
<gene>
    <name evidence="4" type="ordered locus">Tery_0178</name>
</gene>
<feature type="region of interest" description="Disordered" evidence="2">
    <location>
        <begin position="526"/>
        <end position="547"/>
    </location>
</feature>
<dbReference type="HOGENOM" id="CLU_487392_0_0_3"/>
<dbReference type="STRING" id="203124.Tery_0178"/>
<evidence type="ECO:0000313" key="4">
    <source>
        <dbReference type="EMBL" id="ABG49670.1"/>
    </source>
</evidence>
<dbReference type="Pfam" id="PF13365">
    <property type="entry name" value="Trypsin_2"/>
    <property type="match status" value="1"/>
</dbReference>
<feature type="domain" description="GUN4-like" evidence="3">
    <location>
        <begin position="339"/>
        <end position="466"/>
    </location>
</feature>
<dbReference type="RefSeq" id="WP_011610068.1">
    <property type="nucleotide sequence ID" value="NC_008312.1"/>
</dbReference>
<dbReference type="Gene3D" id="1.25.40.620">
    <property type="match status" value="1"/>
</dbReference>
<feature type="coiled-coil region" evidence="1">
    <location>
        <begin position="255"/>
        <end position="333"/>
    </location>
</feature>
<dbReference type="KEGG" id="ter:Tery_0178"/>
<accession>Q11A04</accession>
<name>Q11A04_TRIEI</name>
<dbReference type="GO" id="GO:0046906">
    <property type="term" value="F:tetrapyrrole binding"/>
    <property type="evidence" value="ECO:0007669"/>
    <property type="project" value="TreeGrafter"/>
</dbReference>
<reference evidence="4" key="1">
    <citation type="submission" date="2006-06" db="EMBL/GenBank/DDBJ databases">
        <title>Complete sequence of Trichodesmium erythraeum IMS101.</title>
        <authorList>
            <consortium name="US DOE Joint Genome Institute"/>
            <person name="Copeland A."/>
            <person name="Lucas S."/>
            <person name="Lapidus A."/>
            <person name="Barry K."/>
            <person name="Detter J.C."/>
            <person name="Glavina del Rio T."/>
            <person name="Hammon N."/>
            <person name="Israni S."/>
            <person name="Dalin E."/>
            <person name="Tice H."/>
            <person name="Pitluck S."/>
            <person name="Kiss H."/>
            <person name="Munk A.C."/>
            <person name="Brettin T."/>
            <person name="Bruce D."/>
            <person name="Han C."/>
            <person name="Tapia R."/>
            <person name="Gilna P."/>
            <person name="Schmutz J."/>
            <person name="Larimer F."/>
            <person name="Land M."/>
            <person name="Hauser L."/>
            <person name="Kyrpides N."/>
            <person name="Kim E."/>
            <person name="Richardson P."/>
        </authorList>
    </citation>
    <scope>NUCLEOTIDE SEQUENCE [LARGE SCALE GENOMIC DNA]</scope>
    <source>
        <strain evidence="4">IMS101</strain>
    </source>
</reference>
<dbReference type="SUPFAM" id="SSF140869">
    <property type="entry name" value="GUN4-like"/>
    <property type="match status" value="1"/>
</dbReference>
<sequence length="559" mass="63429">MKSLLRAFGLTFLSLTLTNCSLSPEKIASRLEPSIVKVFYQGEPGHGTGFFVPGEKGVCTVLTAAHVVKKEGENLLKTNDGKEWPASQVEIFPNNIDLALVSFQPEKGNCNYSPLKIGNSDGLKQGSSIYISGFPIRDGYLVSQFVLGSVSRLDRLAQGYGVSYQALTVGGMSGAPVVDVKGEVVAVHGMSDVEVVKNFASLQASLSESERSVYQDAVRRVEAGVQRYTFSWGIPINMLENYRGEAIALGMEGQEVELQKQLELERRKREEAERRVEKLEADLQKELREAEKRAKEERAVELQRQLEEEKRQREEAERRERELEAERQRQKKNEVSLVSAKGVDYRKLRDLLKAKKWQEADAETERVILKAASRESEGWLRGSDAKNFSCQDLGTIDKLWVKYSNGKFGFSVQKQIYLSLGGTKEYNRDVWEKFGDKVGWRKGGEWLSYSELTFDDKHYVGHLPCRALGVWGIFFIGWVYRLHLFGRWVIPPVDCNIYYIWRQGEKLGKAFLTVFLNFGDLIPGTRGKKKEKKRGRAQRKKSKVEFSQPEVGNVVRSLT</sequence>
<evidence type="ECO:0000259" key="3">
    <source>
        <dbReference type="Pfam" id="PF05419"/>
    </source>
</evidence>
<protein>
    <submittedName>
        <fullName evidence="4">GUN4-like</fullName>
    </submittedName>
</protein>
<dbReference type="Gene3D" id="2.40.10.10">
    <property type="entry name" value="Trypsin-like serine proteases"/>
    <property type="match status" value="2"/>
</dbReference>
<dbReference type="Pfam" id="PF05419">
    <property type="entry name" value="GUN4"/>
    <property type="match status" value="1"/>
</dbReference>
<evidence type="ECO:0000256" key="2">
    <source>
        <dbReference type="SAM" id="MobiDB-lite"/>
    </source>
</evidence>
<dbReference type="InterPro" id="IPR043504">
    <property type="entry name" value="Peptidase_S1_PA_chymotrypsin"/>
</dbReference>
<dbReference type="InterPro" id="IPR008629">
    <property type="entry name" value="GUN4-like"/>
</dbReference>
<dbReference type="Gene3D" id="1.10.10.1770">
    <property type="entry name" value="Gun4-like"/>
    <property type="match status" value="1"/>
</dbReference>